<proteinExistence type="predicted"/>
<accession>A0A4Z0A350</accession>
<name>A0A4Z0A350_9AGAM</name>
<dbReference type="Proteomes" id="UP000298061">
    <property type="component" value="Unassembled WGS sequence"/>
</dbReference>
<comment type="caution">
    <text evidence="1">The sequence shown here is derived from an EMBL/GenBank/DDBJ whole genome shotgun (WGS) entry which is preliminary data.</text>
</comment>
<organism evidence="1 2">
    <name type="scientific">Hericium alpestre</name>
    <dbReference type="NCBI Taxonomy" id="135208"/>
    <lineage>
        <taxon>Eukaryota</taxon>
        <taxon>Fungi</taxon>
        <taxon>Dikarya</taxon>
        <taxon>Basidiomycota</taxon>
        <taxon>Agaricomycotina</taxon>
        <taxon>Agaricomycetes</taxon>
        <taxon>Russulales</taxon>
        <taxon>Hericiaceae</taxon>
        <taxon>Hericium</taxon>
    </lineage>
</organism>
<gene>
    <name evidence="1" type="ORF">EWM64_g3888</name>
</gene>
<sequence>MAFVTPRASGLWEDRMSYFQSDDEADDDVEQAEALDSDGRTPLDRTIDRIGMGAFVLLFSSLPVVTREYGRI</sequence>
<evidence type="ECO:0000313" key="2">
    <source>
        <dbReference type="Proteomes" id="UP000298061"/>
    </source>
</evidence>
<evidence type="ECO:0000313" key="1">
    <source>
        <dbReference type="EMBL" id="TFY80128.1"/>
    </source>
</evidence>
<dbReference type="EMBL" id="SFCI01000388">
    <property type="protein sequence ID" value="TFY80128.1"/>
    <property type="molecule type" value="Genomic_DNA"/>
</dbReference>
<dbReference type="AlphaFoldDB" id="A0A4Z0A350"/>
<reference evidence="1 2" key="1">
    <citation type="submission" date="2019-02" db="EMBL/GenBank/DDBJ databases">
        <title>Genome sequencing of the rare red list fungi Hericium alpestre (H. flagellum).</title>
        <authorList>
            <person name="Buettner E."/>
            <person name="Kellner H."/>
        </authorList>
    </citation>
    <scope>NUCLEOTIDE SEQUENCE [LARGE SCALE GENOMIC DNA]</scope>
    <source>
        <strain evidence="1 2">DSM 108284</strain>
    </source>
</reference>
<dbReference type="OrthoDB" id="4139357at2759"/>
<protein>
    <submittedName>
        <fullName evidence="1">Uncharacterized protein</fullName>
    </submittedName>
</protein>
<keyword evidence="2" id="KW-1185">Reference proteome</keyword>